<dbReference type="OrthoDB" id="1708914at2759"/>
<accession>A0A0M5J483</accession>
<organism evidence="2 3">
    <name type="scientific">Drosophila busckii</name>
    <name type="common">Fruit fly</name>
    <dbReference type="NCBI Taxonomy" id="30019"/>
    <lineage>
        <taxon>Eukaryota</taxon>
        <taxon>Metazoa</taxon>
        <taxon>Ecdysozoa</taxon>
        <taxon>Arthropoda</taxon>
        <taxon>Hexapoda</taxon>
        <taxon>Insecta</taxon>
        <taxon>Pterygota</taxon>
        <taxon>Neoptera</taxon>
        <taxon>Endopterygota</taxon>
        <taxon>Diptera</taxon>
        <taxon>Brachycera</taxon>
        <taxon>Muscomorpha</taxon>
        <taxon>Ephydroidea</taxon>
        <taxon>Drosophilidae</taxon>
        <taxon>Drosophila</taxon>
    </lineage>
</organism>
<protein>
    <submittedName>
        <fullName evidence="2">RpL27</fullName>
    </submittedName>
</protein>
<sequence length="158" mass="18063">MRIKRKSFKQGRIVIILSGPRAGCKAIIVQCFDQGTQDKRYAHALVVGIKGRRAANRKPQIFFKTISYKYLQATNLIASDIWMEQLSPEELKIAACCKIQRLSVRQQLSKLYKDGAFSWFFGKLPRPLPVQMYHCTVYSSVLTTVQTTTTTTTFMGYK</sequence>
<evidence type="ECO:0000256" key="1">
    <source>
        <dbReference type="ARBA" id="ARBA00009124"/>
    </source>
</evidence>
<comment type="similarity">
    <text evidence="1">Belongs to the eukaryotic ribosomal protein eL27 family.</text>
</comment>
<dbReference type="InterPro" id="IPR008991">
    <property type="entry name" value="Translation_prot_SH3-like_sf"/>
</dbReference>
<dbReference type="InterPro" id="IPR001141">
    <property type="entry name" value="Ribosomal_eL27"/>
</dbReference>
<dbReference type="GO" id="GO:0006412">
    <property type="term" value="P:translation"/>
    <property type="evidence" value="ECO:0007669"/>
    <property type="project" value="InterPro"/>
</dbReference>
<gene>
    <name evidence="2" type="ORF">Dbus_chr3Lg2197</name>
</gene>
<evidence type="ECO:0000313" key="2">
    <source>
        <dbReference type="EMBL" id="ALC45031.1"/>
    </source>
</evidence>
<dbReference type="SUPFAM" id="SSF50104">
    <property type="entry name" value="Translation proteins SH3-like domain"/>
    <property type="match status" value="1"/>
</dbReference>
<reference evidence="2 3" key="1">
    <citation type="submission" date="2015-08" db="EMBL/GenBank/DDBJ databases">
        <title>Ancestral chromatin configuration constrains chromatin evolution on differentiating sex chromosomes in Drosophila.</title>
        <authorList>
            <person name="Zhou Q."/>
            <person name="Bachtrog D."/>
        </authorList>
    </citation>
    <scope>NUCLEOTIDE SEQUENCE [LARGE SCALE GENOMIC DNA]</scope>
    <source>
        <tissue evidence="2">Whole larvae</tissue>
    </source>
</reference>
<dbReference type="SMR" id="A0A0M5J483"/>
<dbReference type="GO" id="GO:0005840">
    <property type="term" value="C:ribosome"/>
    <property type="evidence" value="ECO:0007669"/>
    <property type="project" value="InterPro"/>
</dbReference>
<dbReference type="PANTHER" id="PTHR10497">
    <property type="entry name" value="60S RIBOSOMAL PROTEIN L27"/>
    <property type="match status" value="1"/>
</dbReference>
<dbReference type="AlphaFoldDB" id="A0A0M5J483"/>
<proteinExistence type="inferred from homology"/>
<dbReference type="GO" id="GO:0003735">
    <property type="term" value="F:structural constituent of ribosome"/>
    <property type="evidence" value="ECO:0007669"/>
    <property type="project" value="InterPro"/>
</dbReference>
<dbReference type="InterPro" id="IPR038655">
    <property type="entry name" value="Ribosomal_eL27_sf"/>
</dbReference>
<dbReference type="Gene3D" id="2.30.30.770">
    <property type="match status" value="1"/>
</dbReference>
<dbReference type="STRING" id="30019.A0A0M5J483"/>
<dbReference type="EMBL" id="CP012525">
    <property type="protein sequence ID" value="ALC45031.1"/>
    <property type="molecule type" value="Genomic_DNA"/>
</dbReference>
<name>A0A0M5J483_DROBS</name>
<dbReference type="Proteomes" id="UP000494163">
    <property type="component" value="Chromosome 3L"/>
</dbReference>
<keyword evidence="3" id="KW-1185">Reference proteome</keyword>
<evidence type="ECO:0000313" key="3">
    <source>
        <dbReference type="Proteomes" id="UP000494163"/>
    </source>
</evidence>